<evidence type="ECO:0000256" key="2">
    <source>
        <dbReference type="ARBA" id="ARBA00022723"/>
    </source>
</evidence>
<proteinExistence type="predicted"/>
<evidence type="ECO:0000313" key="6">
    <source>
        <dbReference type="EMBL" id="SDL52295.1"/>
    </source>
</evidence>
<accession>A0A1G9KSP1</accession>
<dbReference type="PANTHER" id="PTHR46233:SF3">
    <property type="entry name" value="HYDROXYACYLGLUTATHIONE HYDROLASE GLOC"/>
    <property type="match status" value="1"/>
</dbReference>
<feature type="domain" description="Metallo-beta-lactamase" evidence="5">
    <location>
        <begin position="13"/>
        <end position="190"/>
    </location>
</feature>
<evidence type="ECO:0000313" key="7">
    <source>
        <dbReference type="Proteomes" id="UP000214880"/>
    </source>
</evidence>
<dbReference type="CDD" id="cd06262">
    <property type="entry name" value="metallo-hydrolase-like_MBL-fold"/>
    <property type="match status" value="1"/>
</dbReference>
<dbReference type="InterPro" id="IPR051453">
    <property type="entry name" value="MBL_Glyoxalase_II"/>
</dbReference>
<organism evidence="6 7">
    <name type="scientific">Dendrosporobacter quercicolus</name>
    <dbReference type="NCBI Taxonomy" id="146817"/>
    <lineage>
        <taxon>Bacteria</taxon>
        <taxon>Bacillati</taxon>
        <taxon>Bacillota</taxon>
        <taxon>Negativicutes</taxon>
        <taxon>Selenomonadales</taxon>
        <taxon>Sporomusaceae</taxon>
        <taxon>Dendrosporobacter</taxon>
    </lineage>
</organism>
<keyword evidence="4" id="KW-0862">Zinc</keyword>
<dbReference type="SUPFAM" id="SSF56281">
    <property type="entry name" value="Metallo-hydrolase/oxidoreductase"/>
    <property type="match status" value="1"/>
</dbReference>
<name>A0A1G9KSP1_9FIRM</name>
<keyword evidence="2" id="KW-0479">Metal-binding</keyword>
<dbReference type="GO" id="GO:0046872">
    <property type="term" value="F:metal ion binding"/>
    <property type="evidence" value="ECO:0007669"/>
    <property type="project" value="UniProtKB-KW"/>
</dbReference>
<dbReference type="InterPro" id="IPR036866">
    <property type="entry name" value="RibonucZ/Hydroxyglut_hydro"/>
</dbReference>
<protein>
    <submittedName>
        <fullName evidence="6">Glyoxylase, beta-lactamase superfamily II</fullName>
    </submittedName>
</protein>
<keyword evidence="7" id="KW-1185">Reference proteome</keyword>
<evidence type="ECO:0000256" key="1">
    <source>
        <dbReference type="ARBA" id="ARBA00001947"/>
    </source>
</evidence>
<dbReference type="STRING" id="146817.SAMN04488502_101115"/>
<dbReference type="Proteomes" id="UP000214880">
    <property type="component" value="Unassembled WGS sequence"/>
</dbReference>
<gene>
    <name evidence="6" type="ORF">SAMN04488502_101115</name>
</gene>
<evidence type="ECO:0000259" key="5">
    <source>
        <dbReference type="SMART" id="SM00849"/>
    </source>
</evidence>
<dbReference type="SMART" id="SM00849">
    <property type="entry name" value="Lactamase_B"/>
    <property type="match status" value="1"/>
</dbReference>
<dbReference type="Gene3D" id="3.60.15.10">
    <property type="entry name" value="Ribonuclease Z/Hydroxyacylglutathione hydrolase-like"/>
    <property type="match status" value="1"/>
</dbReference>
<reference evidence="6 7" key="1">
    <citation type="submission" date="2016-10" db="EMBL/GenBank/DDBJ databases">
        <authorList>
            <person name="de Groot N.N."/>
        </authorList>
    </citation>
    <scope>NUCLEOTIDE SEQUENCE [LARGE SCALE GENOMIC DNA]</scope>
    <source>
        <strain evidence="6 7">DSM 1736</strain>
    </source>
</reference>
<sequence>MIKFVKLAVGALGTNCYIVHCSETKQAAVIDPGGNAEEIIAYLRGEQLETVAIINTHGHADHIAANGKVQQATGAPVLIHEADAGMLISASLNLSSYIGGGLVLPPADRLLKDGDMIQVGNIQFKVLHTPGHTPGGICLSYDKVLFCGDTLFYQSVGRTDLPGGSMGKLMASVKEKLFVLPAETKVFPGHGPETTIGWEIANNPFV</sequence>
<dbReference type="PANTHER" id="PTHR46233">
    <property type="entry name" value="HYDROXYACYLGLUTATHIONE HYDROLASE GLOC"/>
    <property type="match status" value="1"/>
</dbReference>
<comment type="cofactor">
    <cofactor evidence="1">
        <name>Zn(2+)</name>
        <dbReference type="ChEBI" id="CHEBI:29105"/>
    </cofactor>
</comment>
<dbReference type="AlphaFoldDB" id="A0A1G9KSP1"/>
<dbReference type="InterPro" id="IPR001279">
    <property type="entry name" value="Metallo-B-lactamas"/>
</dbReference>
<dbReference type="RefSeq" id="WP_218039423.1">
    <property type="nucleotide sequence ID" value="NZ_FNHB01000001.1"/>
</dbReference>
<dbReference type="GO" id="GO:0016787">
    <property type="term" value="F:hydrolase activity"/>
    <property type="evidence" value="ECO:0007669"/>
    <property type="project" value="UniProtKB-KW"/>
</dbReference>
<dbReference type="EMBL" id="FNHB01000001">
    <property type="protein sequence ID" value="SDL52295.1"/>
    <property type="molecule type" value="Genomic_DNA"/>
</dbReference>
<keyword evidence="3" id="KW-0378">Hydrolase</keyword>
<evidence type="ECO:0000256" key="4">
    <source>
        <dbReference type="ARBA" id="ARBA00022833"/>
    </source>
</evidence>
<evidence type="ECO:0000256" key="3">
    <source>
        <dbReference type="ARBA" id="ARBA00022801"/>
    </source>
</evidence>
<dbReference type="Pfam" id="PF00753">
    <property type="entry name" value="Lactamase_B"/>
    <property type="match status" value="1"/>
</dbReference>